<name>A0A9X2CNP7_9FLAO</name>
<keyword evidence="5" id="KW-1185">Reference proteome</keyword>
<dbReference type="InterPro" id="IPR002347">
    <property type="entry name" value="SDR_fam"/>
</dbReference>
<dbReference type="Proteomes" id="UP001139521">
    <property type="component" value="Unassembled WGS sequence"/>
</dbReference>
<sequence length="244" mass="26783">MMQILKDKVILVTGANRGIGKSLVKESLNKGAKKVYATCRDLSKMPEFEDNRVVTLKLDITNDHEIEQVVKQALDTEVLINNAGVLSAGSILNGKIADIEKDMNVNYYGTLKMMKSFASVLESNSPARIVNITSIVAYSPLPSIAGYSASKAALLSATYSVRIELAKKGVTVHTVNPGAIDTDMNKGSDWDMPSPNSVAKVILDKVENEELDIIPEDIGLEMFKSWKEDPKKLAEIFHNIYHAE</sequence>
<dbReference type="RefSeq" id="WP_249603469.1">
    <property type="nucleotide sequence ID" value="NZ_JAKHSK010000056.1"/>
</dbReference>
<evidence type="ECO:0000313" key="4">
    <source>
        <dbReference type="EMBL" id="MCL6220785.1"/>
    </source>
</evidence>
<dbReference type="PRINTS" id="PR00080">
    <property type="entry name" value="SDRFAMILY"/>
</dbReference>
<organism evidence="4 5">
    <name type="scientific">Zunongwangia pacifica</name>
    <dbReference type="NCBI Taxonomy" id="2911062"/>
    <lineage>
        <taxon>Bacteria</taxon>
        <taxon>Pseudomonadati</taxon>
        <taxon>Bacteroidota</taxon>
        <taxon>Flavobacteriia</taxon>
        <taxon>Flavobacteriales</taxon>
        <taxon>Flavobacteriaceae</taxon>
        <taxon>Zunongwangia</taxon>
    </lineage>
</organism>
<proteinExistence type="inferred from homology"/>
<dbReference type="GO" id="GO:0016491">
    <property type="term" value="F:oxidoreductase activity"/>
    <property type="evidence" value="ECO:0007669"/>
    <property type="project" value="UniProtKB-KW"/>
</dbReference>
<dbReference type="EMBL" id="JAKHSK010000056">
    <property type="protein sequence ID" value="MCL6220785.1"/>
    <property type="molecule type" value="Genomic_DNA"/>
</dbReference>
<evidence type="ECO:0000256" key="2">
    <source>
        <dbReference type="ARBA" id="ARBA00023002"/>
    </source>
</evidence>
<comment type="similarity">
    <text evidence="1 3">Belongs to the short-chain dehydrogenases/reductases (SDR) family.</text>
</comment>
<dbReference type="PANTHER" id="PTHR44169:SF6">
    <property type="entry name" value="NADPH-DEPENDENT 1-ACYLDIHYDROXYACETONE PHOSPHATE REDUCTASE"/>
    <property type="match status" value="1"/>
</dbReference>
<dbReference type="AlphaFoldDB" id="A0A9X2CNP7"/>
<evidence type="ECO:0000256" key="1">
    <source>
        <dbReference type="ARBA" id="ARBA00006484"/>
    </source>
</evidence>
<dbReference type="Gene3D" id="3.40.50.720">
    <property type="entry name" value="NAD(P)-binding Rossmann-like Domain"/>
    <property type="match status" value="1"/>
</dbReference>
<dbReference type="SUPFAM" id="SSF51735">
    <property type="entry name" value="NAD(P)-binding Rossmann-fold domains"/>
    <property type="match status" value="1"/>
</dbReference>
<dbReference type="InterPro" id="IPR036291">
    <property type="entry name" value="NAD(P)-bd_dom_sf"/>
</dbReference>
<dbReference type="Pfam" id="PF00106">
    <property type="entry name" value="adh_short"/>
    <property type="match status" value="1"/>
</dbReference>
<reference evidence="4" key="1">
    <citation type="submission" date="2022-01" db="EMBL/GenBank/DDBJ databases">
        <title>Genome sequencing of Zunongwangia sp. M21534 genome.</title>
        <authorList>
            <person name="Chen Y."/>
            <person name="Dong C."/>
            <person name="Shao Z."/>
        </authorList>
    </citation>
    <scope>NUCLEOTIDE SEQUENCE</scope>
    <source>
        <strain evidence="4">MCCC M21534</strain>
    </source>
</reference>
<keyword evidence="2" id="KW-0560">Oxidoreductase</keyword>
<evidence type="ECO:0000313" key="5">
    <source>
        <dbReference type="Proteomes" id="UP001139521"/>
    </source>
</evidence>
<dbReference type="PANTHER" id="PTHR44169">
    <property type="entry name" value="NADPH-DEPENDENT 1-ACYLDIHYDROXYACETONE PHOSPHATE REDUCTASE"/>
    <property type="match status" value="1"/>
</dbReference>
<evidence type="ECO:0000256" key="3">
    <source>
        <dbReference type="RuleBase" id="RU000363"/>
    </source>
</evidence>
<accession>A0A9X2CNP7</accession>
<comment type="caution">
    <text evidence="4">The sequence shown here is derived from an EMBL/GenBank/DDBJ whole genome shotgun (WGS) entry which is preliminary data.</text>
</comment>
<dbReference type="PRINTS" id="PR00081">
    <property type="entry name" value="GDHRDH"/>
</dbReference>
<protein>
    <submittedName>
        <fullName evidence="4">SDR family NAD(P)-dependent oxidoreductase</fullName>
    </submittedName>
</protein>
<gene>
    <name evidence="4" type="ORF">L1967_21035</name>
</gene>